<dbReference type="EMBL" id="CAOQHR010000007">
    <property type="protein sequence ID" value="CAI6336841.1"/>
    <property type="molecule type" value="Genomic_DNA"/>
</dbReference>
<gene>
    <name evidence="2" type="ORF">PDIGIT_LOCUS9947</name>
</gene>
<dbReference type="OrthoDB" id="10257049at2759"/>
<accession>A0A9W4UIJ8</accession>
<dbReference type="SUPFAM" id="SSF51735">
    <property type="entry name" value="NAD(P)-binding Rossmann-fold domains"/>
    <property type="match status" value="1"/>
</dbReference>
<protein>
    <recommendedName>
        <fullName evidence="1">Enoyl reductase (ER) domain-containing protein</fullName>
    </recommendedName>
</protein>
<dbReference type="SUPFAM" id="SSF50129">
    <property type="entry name" value="GroES-like"/>
    <property type="match status" value="1"/>
</dbReference>
<dbReference type="GO" id="GO:0008270">
    <property type="term" value="F:zinc ion binding"/>
    <property type="evidence" value="ECO:0007669"/>
    <property type="project" value="InterPro"/>
</dbReference>
<dbReference type="PANTHER" id="PTHR43677:SF4">
    <property type="entry name" value="QUINONE OXIDOREDUCTASE-LIKE PROTEIN 2"/>
    <property type="match status" value="1"/>
</dbReference>
<name>A0A9W4UIJ8_9PLEO</name>
<dbReference type="Gene3D" id="3.90.180.10">
    <property type="entry name" value="Medium-chain alcohol dehydrogenases, catalytic domain"/>
    <property type="match status" value="1"/>
</dbReference>
<dbReference type="Gene3D" id="3.40.50.720">
    <property type="entry name" value="NAD(P)-binding Rossmann-like Domain"/>
    <property type="match status" value="1"/>
</dbReference>
<dbReference type="GO" id="GO:0016491">
    <property type="term" value="F:oxidoreductase activity"/>
    <property type="evidence" value="ECO:0007669"/>
    <property type="project" value="InterPro"/>
</dbReference>
<proteinExistence type="predicted"/>
<dbReference type="GO" id="GO:0005739">
    <property type="term" value="C:mitochondrion"/>
    <property type="evidence" value="ECO:0007669"/>
    <property type="project" value="TreeGrafter"/>
</dbReference>
<dbReference type="AlphaFoldDB" id="A0A9W4UIJ8"/>
<comment type="caution">
    <text evidence="2">The sequence shown here is derived from an EMBL/GenBank/DDBJ whole genome shotgun (WGS) entry which is preliminary data.</text>
</comment>
<dbReference type="Pfam" id="PF08240">
    <property type="entry name" value="ADH_N"/>
    <property type="match status" value="1"/>
</dbReference>
<dbReference type="InterPro" id="IPR011032">
    <property type="entry name" value="GroES-like_sf"/>
</dbReference>
<keyword evidence="3" id="KW-1185">Reference proteome</keyword>
<dbReference type="InterPro" id="IPR036291">
    <property type="entry name" value="NAD(P)-bd_dom_sf"/>
</dbReference>
<evidence type="ECO:0000259" key="1">
    <source>
        <dbReference type="SMART" id="SM00829"/>
    </source>
</evidence>
<dbReference type="InterPro" id="IPR013154">
    <property type="entry name" value="ADH-like_N"/>
</dbReference>
<dbReference type="SMART" id="SM00829">
    <property type="entry name" value="PKS_ER"/>
    <property type="match status" value="1"/>
</dbReference>
<dbReference type="InterPro" id="IPR051397">
    <property type="entry name" value="Zn-ADH-like_protein"/>
</dbReference>
<evidence type="ECO:0000313" key="2">
    <source>
        <dbReference type="EMBL" id="CAI6336841.1"/>
    </source>
</evidence>
<dbReference type="InterPro" id="IPR002364">
    <property type="entry name" value="Quin_OxRdtase/zeta-crystal_CS"/>
</dbReference>
<reference evidence="2" key="1">
    <citation type="submission" date="2023-01" db="EMBL/GenBank/DDBJ databases">
        <authorList>
            <person name="Van Ghelder C."/>
            <person name="Rancurel C."/>
        </authorList>
    </citation>
    <scope>NUCLEOTIDE SEQUENCE</scope>
    <source>
        <strain evidence="2">CNCM I-4278</strain>
    </source>
</reference>
<dbReference type="InterPro" id="IPR020843">
    <property type="entry name" value="ER"/>
</dbReference>
<dbReference type="Pfam" id="PF00107">
    <property type="entry name" value="ADH_zinc_N"/>
    <property type="match status" value="1"/>
</dbReference>
<dbReference type="InterPro" id="IPR013149">
    <property type="entry name" value="ADH-like_C"/>
</dbReference>
<evidence type="ECO:0000313" key="3">
    <source>
        <dbReference type="Proteomes" id="UP001152607"/>
    </source>
</evidence>
<dbReference type="CDD" id="cd08241">
    <property type="entry name" value="QOR1"/>
    <property type="match status" value="1"/>
</dbReference>
<feature type="domain" description="Enoyl reductase (ER)" evidence="1">
    <location>
        <begin position="11"/>
        <end position="327"/>
    </location>
</feature>
<dbReference type="Proteomes" id="UP001152607">
    <property type="component" value="Unassembled WGS sequence"/>
</dbReference>
<organism evidence="2 3">
    <name type="scientific">Periconia digitata</name>
    <dbReference type="NCBI Taxonomy" id="1303443"/>
    <lineage>
        <taxon>Eukaryota</taxon>
        <taxon>Fungi</taxon>
        <taxon>Dikarya</taxon>
        <taxon>Ascomycota</taxon>
        <taxon>Pezizomycotina</taxon>
        <taxon>Dothideomycetes</taxon>
        <taxon>Pleosporomycetidae</taxon>
        <taxon>Pleosporales</taxon>
        <taxon>Massarineae</taxon>
        <taxon>Periconiaceae</taxon>
        <taxon>Periconia</taxon>
    </lineage>
</organism>
<dbReference type="PANTHER" id="PTHR43677">
    <property type="entry name" value="SHORT-CHAIN DEHYDROGENASE/REDUCTASE"/>
    <property type="match status" value="1"/>
</dbReference>
<dbReference type="PROSITE" id="PS01162">
    <property type="entry name" value="QOR_ZETA_CRYSTAL"/>
    <property type="match status" value="1"/>
</dbReference>
<sequence length="339" mass="36693">MKAILVNSFVKDLADLQVSDTLLPDTDDSKVKVQVTHAAVTHVDQLYAQGLHQNNKRHIQPPFILGSEFAGVVTRSNASSSFKAGDRVFGGALGAYAEHISVEPNSLRRIPQAWSNREACAVGSSGAISYGALVSVAGLKRDESVLVLGASGGLGVMAVQIAKAMGARVIAVVGDEEKAEMVRWIGADDVVSYQETGWEDRVKSKTRDGEGVDVVYDAVGMVHSALKCIRYRGRIVIVGFAARGGSMEEVAMNRVLLKGATIHGYRFGEDGRQDPKRVTYAWEGFMQLVDSGKISPVAYKETYRGLENVARALEDVREHRAWGRAVVDIGGFMKNNVKL</sequence>